<proteinExistence type="predicted"/>
<keyword evidence="3" id="KW-1185">Reference proteome</keyword>
<organism evidence="2 3">
    <name type="scientific">Leersia perrieri</name>
    <dbReference type="NCBI Taxonomy" id="77586"/>
    <lineage>
        <taxon>Eukaryota</taxon>
        <taxon>Viridiplantae</taxon>
        <taxon>Streptophyta</taxon>
        <taxon>Embryophyta</taxon>
        <taxon>Tracheophyta</taxon>
        <taxon>Spermatophyta</taxon>
        <taxon>Magnoliopsida</taxon>
        <taxon>Liliopsida</taxon>
        <taxon>Poales</taxon>
        <taxon>Poaceae</taxon>
        <taxon>BOP clade</taxon>
        <taxon>Oryzoideae</taxon>
        <taxon>Oryzeae</taxon>
        <taxon>Oryzinae</taxon>
        <taxon>Leersia</taxon>
    </lineage>
</organism>
<name>A0A0D9VX54_9ORYZ</name>
<reference evidence="2 3" key="1">
    <citation type="submission" date="2012-08" db="EMBL/GenBank/DDBJ databases">
        <title>Oryza genome evolution.</title>
        <authorList>
            <person name="Wing R.A."/>
        </authorList>
    </citation>
    <scope>NUCLEOTIDE SEQUENCE</scope>
</reference>
<reference evidence="2" key="3">
    <citation type="submission" date="2015-04" db="UniProtKB">
        <authorList>
            <consortium name="EnsemblPlants"/>
        </authorList>
    </citation>
    <scope>IDENTIFICATION</scope>
</reference>
<feature type="signal peptide" evidence="1">
    <location>
        <begin position="1"/>
        <end position="21"/>
    </location>
</feature>
<protein>
    <submittedName>
        <fullName evidence="2">Uncharacterized protein</fullName>
    </submittedName>
</protein>
<dbReference type="STRING" id="77586.A0A0D9VX54"/>
<dbReference type="Proteomes" id="UP000032180">
    <property type="component" value="Chromosome 3"/>
</dbReference>
<dbReference type="InterPro" id="IPR036312">
    <property type="entry name" value="Bifun_inhib/LTP/seed_sf"/>
</dbReference>
<dbReference type="CDD" id="cd00010">
    <property type="entry name" value="AAI_LTSS"/>
    <property type="match status" value="1"/>
</dbReference>
<keyword evidence="1" id="KW-0732">Signal</keyword>
<evidence type="ECO:0000256" key="1">
    <source>
        <dbReference type="SAM" id="SignalP"/>
    </source>
</evidence>
<dbReference type="HOGENOM" id="CLU_1663296_0_0_1"/>
<dbReference type="Gramene" id="LPERR03G23620.1">
    <property type="protein sequence ID" value="LPERR03G23620.1"/>
    <property type="gene ID" value="LPERR03G23620"/>
</dbReference>
<dbReference type="EnsemblPlants" id="LPERR03G23620.1">
    <property type="protein sequence ID" value="LPERR03G23620.1"/>
    <property type="gene ID" value="LPERR03G23620"/>
</dbReference>
<dbReference type="SUPFAM" id="SSF47699">
    <property type="entry name" value="Bifunctional inhibitor/lipid-transfer protein/seed storage 2S albumin"/>
    <property type="match status" value="1"/>
</dbReference>
<reference evidence="3" key="2">
    <citation type="submission" date="2013-12" db="EMBL/GenBank/DDBJ databases">
        <authorList>
            <person name="Yu Y."/>
            <person name="Lee S."/>
            <person name="de Baynast K."/>
            <person name="Wissotski M."/>
            <person name="Liu L."/>
            <person name="Talag J."/>
            <person name="Goicoechea J."/>
            <person name="Angelova A."/>
            <person name="Jetty R."/>
            <person name="Kudrna D."/>
            <person name="Golser W."/>
            <person name="Rivera L."/>
            <person name="Zhang J."/>
            <person name="Wing R."/>
        </authorList>
    </citation>
    <scope>NUCLEOTIDE SEQUENCE</scope>
</reference>
<dbReference type="AlphaFoldDB" id="A0A0D9VX54"/>
<feature type="chain" id="PRO_5002347944" evidence="1">
    <location>
        <begin position="22"/>
        <end position="159"/>
    </location>
</feature>
<evidence type="ECO:0000313" key="3">
    <source>
        <dbReference type="Proteomes" id="UP000032180"/>
    </source>
</evidence>
<accession>A0A0D9VX54</accession>
<evidence type="ECO:0000313" key="2">
    <source>
        <dbReference type="EnsemblPlants" id="LPERR03G23620.1"/>
    </source>
</evidence>
<sequence length="159" mass="16430">MERSSHHAILLGLLAFAAAAATDVYPEPQFPCEAHSLANQVQLHCGGAPPSELCCAAVVVTVETYGGVPCVCRVAASPKLRYSGLDDAAYLLELYAACGGDRLTATCKGEKEPAPAPSGARLLHTGVTRRHLGQQHAGGGIEDEDIPADAALLATPSLE</sequence>